<dbReference type="SUPFAM" id="SSF75005">
    <property type="entry name" value="Arabinanase/levansucrase/invertase"/>
    <property type="match status" value="1"/>
</dbReference>
<dbReference type="AlphaFoldDB" id="A0A1G9TJ06"/>
<feature type="domain" description="Glucosamine inositolphosphorylceramide transferase 1 N-terminal" evidence="3">
    <location>
        <begin position="311"/>
        <end position="519"/>
    </location>
</feature>
<dbReference type="RefSeq" id="WP_090704626.1">
    <property type="nucleotide sequence ID" value="NZ_FNHH01000013.1"/>
</dbReference>
<sequence>MEKGKLRIGVLFDEIMIPLWSYKMIEAIKSKQYCELILALRNKPEKKSKKNTFEKISKYSEAGLFWIWSMIDKRLSEYSPDAFEPKNLKDLLSADTTYISIQMNNDHLNESELEAIKKYKLDILIRIGFSPCNKKLTKVARFGIWSFNQFENDLIKEGPAGIREVLQGTDETEIILQTTIGNRKKAIFLDKTSFSTDCFSINRNRNNYYWKALSIMPIKIQELHHLGEELFFEKVKALNKRPNFNSKKEYSTPTNKEMLTYAPKLIFQKIKNKIDFTFHYYQWILMFGLGSTNKISTEYSRFQKMIPPKDRFWADPFVISRNGKYYIFIEELIYKENKGYICLIEMDELGNYTEPVKVLEQNYHLSYPFLIEDNGELYMIPESKQNNTIELYKCTNFPLKWELEKVLMNNIKAVDSTILFKDNKYWLFCNITQSPGPSAQDELCLFYSDTLISDTWKSHPLNPIVSDFKKSRPAGKLFSYKNKLYRPSQNGLKHYGYGMKINQVIELNETTYKEKEVDSIYPEWDDHIIATHTLNSADNLTIIDARIRRKKQNKILKRARGMAYNTSLLFYKLKTNLMLQTLSLKWPMVDLLVSSLFYELV</sequence>
<evidence type="ECO:0000259" key="3">
    <source>
        <dbReference type="Pfam" id="PF24793"/>
    </source>
</evidence>
<evidence type="ECO:0000256" key="1">
    <source>
        <dbReference type="ARBA" id="ARBA00022651"/>
    </source>
</evidence>
<dbReference type="STRING" id="990371.SAMN05421813_11340"/>
<proteinExistence type="predicted"/>
<dbReference type="InterPro" id="IPR056442">
    <property type="entry name" value="GINT1_N"/>
</dbReference>
<dbReference type="Pfam" id="PF24793">
    <property type="entry name" value="GINT1_N"/>
    <property type="match status" value="1"/>
</dbReference>
<gene>
    <name evidence="4" type="ORF">SAMN05421813_11340</name>
</gene>
<dbReference type="InterPro" id="IPR052176">
    <property type="entry name" value="Glycosyl_Hydrlase_43_Enz"/>
</dbReference>
<organism evidence="4 5">
    <name type="scientific">Daejeonella rubra</name>
    <dbReference type="NCBI Taxonomy" id="990371"/>
    <lineage>
        <taxon>Bacteria</taxon>
        <taxon>Pseudomonadati</taxon>
        <taxon>Bacteroidota</taxon>
        <taxon>Sphingobacteriia</taxon>
        <taxon>Sphingobacteriales</taxon>
        <taxon>Sphingobacteriaceae</taxon>
        <taxon>Daejeonella</taxon>
    </lineage>
</organism>
<dbReference type="GO" id="GO:0045493">
    <property type="term" value="P:xylan catabolic process"/>
    <property type="evidence" value="ECO:0007669"/>
    <property type="project" value="UniProtKB-KW"/>
</dbReference>
<evidence type="ECO:0000313" key="5">
    <source>
        <dbReference type="Proteomes" id="UP000199226"/>
    </source>
</evidence>
<keyword evidence="5" id="KW-1185">Reference proteome</keyword>
<dbReference type="PANTHER" id="PTHR43772">
    <property type="entry name" value="ENDO-1,4-BETA-XYLANASE"/>
    <property type="match status" value="1"/>
</dbReference>
<name>A0A1G9TJ06_9SPHI</name>
<evidence type="ECO:0000313" key="4">
    <source>
        <dbReference type="EMBL" id="SDM47643.1"/>
    </source>
</evidence>
<dbReference type="Gene3D" id="2.115.10.20">
    <property type="entry name" value="Glycosyl hydrolase domain, family 43"/>
    <property type="match status" value="1"/>
</dbReference>
<evidence type="ECO:0000256" key="2">
    <source>
        <dbReference type="ARBA" id="ARBA00023277"/>
    </source>
</evidence>
<keyword evidence="1" id="KW-0858">Xylan degradation</keyword>
<keyword evidence="1" id="KW-0624">Polysaccharide degradation</keyword>
<dbReference type="PANTHER" id="PTHR43772:SF2">
    <property type="entry name" value="PUTATIVE (AFU_ORTHOLOGUE AFUA_2G04480)-RELATED"/>
    <property type="match status" value="1"/>
</dbReference>
<keyword evidence="2" id="KW-0119">Carbohydrate metabolism</keyword>
<dbReference type="EMBL" id="FNHH01000013">
    <property type="protein sequence ID" value="SDM47643.1"/>
    <property type="molecule type" value="Genomic_DNA"/>
</dbReference>
<dbReference type="InterPro" id="IPR023296">
    <property type="entry name" value="Glyco_hydro_beta-prop_sf"/>
</dbReference>
<dbReference type="OrthoDB" id="3771157at2"/>
<reference evidence="5" key="1">
    <citation type="submission" date="2016-10" db="EMBL/GenBank/DDBJ databases">
        <authorList>
            <person name="Varghese N."/>
            <person name="Submissions S."/>
        </authorList>
    </citation>
    <scope>NUCLEOTIDE SEQUENCE [LARGE SCALE GENOMIC DNA]</scope>
    <source>
        <strain evidence="5">DSM 24536</strain>
    </source>
</reference>
<dbReference type="Proteomes" id="UP000199226">
    <property type="component" value="Unassembled WGS sequence"/>
</dbReference>
<protein>
    <recommendedName>
        <fullName evidence="3">Glucosamine inositolphosphorylceramide transferase 1 N-terminal domain-containing protein</fullName>
    </recommendedName>
</protein>
<accession>A0A1G9TJ06</accession>